<evidence type="ECO:0000313" key="3">
    <source>
        <dbReference type="Proteomes" id="UP000541185"/>
    </source>
</evidence>
<dbReference type="Proteomes" id="UP000541185">
    <property type="component" value="Unassembled WGS sequence"/>
</dbReference>
<dbReference type="PANTHER" id="PTHR43664">
    <property type="entry name" value="MONOAMINE OXIDASE-RELATED"/>
    <property type="match status" value="1"/>
</dbReference>
<dbReference type="Pfam" id="PF01575">
    <property type="entry name" value="MaoC_dehydratas"/>
    <property type="match status" value="1"/>
</dbReference>
<dbReference type="AlphaFoldDB" id="A0A848GZ69"/>
<dbReference type="InterPro" id="IPR002539">
    <property type="entry name" value="MaoC-like_dom"/>
</dbReference>
<comment type="caution">
    <text evidence="2">The sequence shown here is derived from an EMBL/GenBank/DDBJ whole genome shotgun (WGS) entry which is preliminary data.</text>
</comment>
<dbReference type="PANTHER" id="PTHR43664:SF1">
    <property type="entry name" value="BETA-METHYLMALYL-COA DEHYDRATASE"/>
    <property type="match status" value="1"/>
</dbReference>
<dbReference type="InterPro" id="IPR029069">
    <property type="entry name" value="HotDog_dom_sf"/>
</dbReference>
<evidence type="ECO:0000313" key="2">
    <source>
        <dbReference type="EMBL" id="NML43875.1"/>
    </source>
</evidence>
<dbReference type="SUPFAM" id="SSF54637">
    <property type="entry name" value="Thioesterase/thiol ester dehydrase-isomerase"/>
    <property type="match status" value="1"/>
</dbReference>
<dbReference type="InterPro" id="IPR052342">
    <property type="entry name" value="MCH/BMMD"/>
</dbReference>
<dbReference type="CDD" id="cd03454">
    <property type="entry name" value="YdeM"/>
    <property type="match status" value="1"/>
</dbReference>
<feature type="domain" description="MaoC-like" evidence="1">
    <location>
        <begin position="16"/>
        <end position="127"/>
    </location>
</feature>
<evidence type="ECO:0000259" key="1">
    <source>
        <dbReference type="Pfam" id="PF01575"/>
    </source>
</evidence>
<organism evidence="2 3">
    <name type="scientific">Ramlibacter agri</name>
    <dbReference type="NCBI Taxonomy" id="2728837"/>
    <lineage>
        <taxon>Bacteria</taxon>
        <taxon>Pseudomonadati</taxon>
        <taxon>Pseudomonadota</taxon>
        <taxon>Betaproteobacteria</taxon>
        <taxon>Burkholderiales</taxon>
        <taxon>Comamonadaceae</taxon>
        <taxon>Ramlibacter</taxon>
    </lineage>
</organism>
<reference evidence="2 3" key="1">
    <citation type="submission" date="2020-04" db="EMBL/GenBank/DDBJ databases">
        <title>Ramlibacter sp. G-1-2-2 isolated from soil.</title>
        <authorList>
            <person name="Dahal R.H."/>
        </authorList>
    </citation>
    <scope>NUCLEOTIDE SEQUENCE [LARGE SCALE GENOMIC DNA]</scope>
    <source>
        <strain evidence="2 3">G-1-2-2</strain>
    </source>
</reference>
<dbReference type="Gene3D" id="3.10.129.10">
    <property type="entry name" value="Hotdog Thioesterase"/>
    <property type="match status" value="1"/>
</dbReference>
<protein>
    <submittedName>
        <fullName evidence="2">MaoC family dehydratase</fullName>
    </submittedName>
</protein>
<sequence>MSARFFEDFQLGETWTSAPTPITAEEIVAFGRDFDPQPMHTDAELAASGPFGGLVASGWHIAALSMRVFVQGGGYGKTPMVGLGIDELRWRAPVRAGDILTVKREVAGLRRSASHPMHGIVRTQVTVSKQDGTVVMTFISAGRVPARERMEAA</sequence>
<gene>
    <name evidence="2" type="ORF">HHL11_08955</name>
</gene>
<accession>A0A848GZ69</accession>
<keyword evidence="3" id="KW-1185">Reference proteome</keyword>
<proteinExistence type="predicted"/>
<dbReference type="EMBL" id="JABBFX010000001">
    <property type="protein sequence ID" value="NML43875.1"/>
    <property type="molecule type" value="Genomic_DNA"/>
</dbReference>
<name>A0A848GZ69_9BURK</name>
<dbReference type="RefSeq" id="WP_169418055.1">
    <property type="nucleotide sequence ID" value="NZ_JABBFX010000001.1"/>
</dbReference>